<name>A0A4U5PKE4_POPAL</name>
<dbReference type="STRING" id="43335.A0A4U5PKE4"/>
<dbReference type="SUPFAM" id="SSF48150">
    <property type="entry name" value="DNA-glycosylase"/>
    <property type="match status" value="1"/>
</dbReference>
<reference evidence="2" key="1">
    <citation type="submission" date="2018-10" db="EMBL/GenBank/DDBJ databases">
        <title>Population genomic analysis revealed the cold adaptation of white poplar.</title>
        <authorList>
            <person name="Liu Y.-J."/>
        </authorList>
    </citation>
    <scope>NUCLEOTIDE SEQUENCE [LARGE SCALE GENOMIC DNA]</scope>
    <source>
        <strain evidence="2">PAL-ZL1</strain>
    </source>
</reference>
<accession>A0A4U5PKE4</accession>
<dbReference type="GO" id="GO:0006284">
    <property type="term" value="P:base-excision repair"/>
    <property type="evidence" value="ECO:0007669"/>
    <property type="project" value="InterPro"/>
</dbReference>
<sequence length="181" mass="20174">MTTAQTIATEKKALSGDPPGVLAKNSIRDRENKEPEKPATKRKPTNEKQPPQETESNNKNKKKCGSGKFVAERQKSMNASCSSDASSEHSSPLGREPSPSLSCSSGRMAASRIAVVKEEAIWWWWKLFEQLSLSGALAELTWPVIPNKRHIFREVFLDFDPIANDRKIALPRCPPAPYRQS</sequence>
<dbReference type="Pfam" id="PF03352">
    <property type="entry name" value="Adenine_glyco"/>
    <property type="match status" value="1"/>
</dbReference>
<dbReference type="InterPro" id="IPR011257">
    <property type="entry name" value="DNA_glycosylase"/>
</dbReference>
<gene>
    <name evidence="2" type="ORF">D5086_0000213700</name>
</gene>
<dbReference type="AlphaFoldDB" id="A0A4U5PKE4"/>
<dbReference type="Gene3D" id="1.10.340.30">
    <property type="entry name" value="Hypothetical protein, domain 2"/>
    <property type="match status" value="1"/>
</dbReference>
<dbReference type="GO" id="GO:0008725">
    <property type="term" value="F:DNA-3-methyladenine glycosylase activity"/>
    <property type="evidence" value="ECO:0007669"/>
    <property type="project" value="InterPro"/>
</dbReference>
<feature type="compositionally biased region" description="Low complexity" evidence="1">
    <location>
        <begin position="76"/>
        <end position="91"/>
    </location>
</feature>
<dbReference type="EMBL" id="RCHU01000719">
    <property type="protein sequence ID" value="TKR97377.1"/>
    <property type="molecule type" value="Genomic_DNA"/>
</dbReference>
<protein>
    <submittedName>
        <fullName evidence="2">Uncharacterized protein</fullName>
    </submittedName>
</protein>
<feature type="region of interest" description="Disordered" evidence="1">
    <location>
        <begin position="1"/>
        <end position="105"/>
    </location>
</feature>
<dbReference type="PANTHER" id="PTHR31116:SF30">
    <property type="entry name" value="HHH-GPD DOMAIN-CONTAINING PROTEIN"/>
    <property type="match status" value="1"/>
</dbReference>
<dbReference type="InterPro" id="IPR005019">
    <property type="entry name" value="Adenine_glyco"/>
</dbReference>
<evidence type="ECO:0000256" key="1">
    <source>
        <dbReference type="SAM" id="MobiDB-lite"/>
    </source>
</evidence>
<evidence type="ECO:0000313" key="2">
    <source>
        <dbReference type="EMBL" id="TKR97377.1"/>
    </source>
</evidence>
<comment type="caution">
    <text evidence="2">The sequence shown here is derived from an EMBL/GenBank/DDBJ whole genome shotgun (WGS) entry which is preliminary data.</text>
</comment>
<feature type="compositionally biased region" description="Basic and acidic residues" evidence="1">
    <location>
        <begin position="26"/>
        <end position="39"/>
    </location>
</feature>
<dbReference type="PANTHER" id="PTHR31116">
    <property type="entry name" value="OS04G0501200 PROTEIN"/>
    <property type="match status" value="1"/>
</dbReference>
<proteinExistence type="predicted"/>
<organism evidence="2">
    <name type="scientific">Populus alba</name>
    <name type="common">White poplar</name>
    <dbReference type="NCBI Taxonomy" id="43335"/>
    <lineage>
        <taxon>Eukaryota</taxon>
        <taxon>Viridiplantae</taxon>
        <taxon>Streptophyta</taxon>
        <taxon>Embryophyta</taxon>
        <taxon>Tracheophyta</taxon>
        <taxon>Spermatophyta</taxon>
        <taxon>Magnoliopsida</taxon>
        <taxon>eudicotyledons</taxon>
        <taxon>Gunneridae</taxon>
        <taxon>Pentapetalae</taxon>
        <taxon>rosids</taxon>
        <taxon>fabids</taxon>
        <taxon>Malpighiales</taxon>
        <taxon>Salicaceae</taxon>
        <taxon>Saliceae</taxon>
        <taxon>Populus</taxon>
    </lineage>
</organism>